<dbReference type="Proteomes" id="UP000676310">
    <property type="component" value="Unassembled WGS sequence"/>
</dbReference>
<dbReference type="FunFam" id="1.10.287.370:FF:000002">
    <property type="entry name" value="Prefoldin subunit 2"/>
    <property type="match status" value="1"/>
</dbReference>
<dbReference type="InterPro" id="IPR003956">
    <property type="entry name" value="Transcrpt_fac_NFYB/HAP3_CS"/>
</dbReference>
<keyword evidence="14" id="KW-1185">Reference proteome</keyword>
<feature type="compositionally biased region" description="Polar residues" evidence="11">
    <location>
        <begin position="166"/>
        <end position="177"/>
    </location>
</feature>
<dbReference type="Gene3D" id="1.10.20.10">
    <property type="entry name" value="Histone, subunit A"/>
    <property type="match status" value="1"/>
</dbReference>
<dbReference type="InterPro" id="IPR009053">
    <property type="entry name" value="Prefoldin"/>
</dbReference>
<dbReference type="GO" id="GO:0016272">
    <property type="term" value="C:prefoldin complex"/>
    <property type="evidence" value="ECO:0007669"/>
    <property type="project" value="InterPro"/>
</dbReference>
<dbReference type="Pfam" id="PF01920">
    <property type="entry name" value="Prefoldin_2"/>
    <property type="match status" value="1"/>
</dbReference>
<dbReference type="OrthoDB" id="386949at2759"/>
<dbReference type="InterPro" id="IPR027113">
    <property type="entry name" value="Transc_fact_NFYB/HAP3"/>
</dbReference>
<dbReference type="CDD" id="cd22907">
    <property type="entry name" value="HFD_NFYB"/>
    <property type="match status" value="1"/>
</dbReference>
<evidence type="ECO:0000256" key="8">
    <source>
        <dbReference type="ARBA" id="ARBA00023186"/>
    </source>
</evidence>
<evidence type="ECO:0000256" key="2">
    <source>
        <dbReference type="ARBA" id="ARBA00008045"/>
    </source>
</evidence>
<name>A0A8J2N7P2_9PLEO</name>
<evidence type="ECO:0000256" key="10">
    <source>
        <dbReference type="SAM" id="Coils"/>
    </source>
</evidence>
<evidence type="ECO:0000256" key="7">
    <source>
        <dbReference type="ARBA" id="ARBA00023163"/>
    </source>
</evidence>
<dbReference type="GO" id="GO:0001228">
    <property type="term" value="F:DNA-binding transcription activator activity, RNA polymerase II-specific"/>
    <property type="evidence" value="ECO:0007669"/>
    <property type="project" value="InterPro"/>
</dbReference>
<dbReference type="SUPFAM" id="SSF46579">
    <property type="entry name" value="Prefoldin"/>
    <property type="match status" value="1"/>
</dbReference>
<dbReference type="EMBL" id="CAJRGZ010000022">
    <property type="protein sequence ID" value="CAG5173050.1"/>
    <property type="molecule type" value="Genomic_DNA"/>
</dbReference>
<dbReference type="GO" id="GO:0000978">
    <property type="term" value="F:RNA polymerase II cis-regulatory region sequence-specific DNA binding"/>
    <property type="evidence" value="ECO:0007669"/>
    <property type="project" value="TreeGrafter"/>
</dbReference>
<gene>
    <name evidence="13" type="ORF">ALTATR162_LOCUS7570</name>
</gene>
<feature type="coiled-coil region" evidence="10">
    <location>
        <begin position="81"/>
        <end position="108"/>
    </location>
</feature>
<evidence type="ECO:0000256" key="4">
    <source>
        <dbReference type="ARBA" id="ARBA00023015"/>
    </source>
</evidence>
<dbReference type="GeneID" id="67019585"/>
<feature type="domain" description="Transcription factor CBF/NF-Y/archaeal histone" evidence="12">
    <location>
        <begin position="217"/>
        <end position="282"/>
    </location>
</feature>
<dbReference type="InterPro" id="IPR009072">
    <property type="entry name" value="Histone-fold"/>
</dbReference>
<dbReference type="PANTHER" id="PTHR11064">
    <property type="entry name" value="CCAAT-BINDING TRANSCRIPTION FACTOR-RELATED"/>
    <property type="match status" value="1"/>
</dbReference>
<dbReference type="PANTHER" id="PTHR11064:SF9">
    <property type="entry name" value="NUCLEAR TRANSCRIPTION FACTOR Y SUBUNIT BETA"/>
    <property type="match status" value="1"/>
</dbReference>
<keyword evidence="5" id="KW-0238">DNA-binding</keyword>
<keyword evidence="9" id="KW-0539">Nucleus</keyword>
<evidence type="ECO:0000256" key="5">
    <source>
        <dbReference type="ARBA" id="ARBA00023125"/>
    </source>
</evidence>
<dbReference type="CDD" id="cd23163">
    <property type="entry name" value="Prefoldin_2"/>
    <property type="match status" value="1"/>
</dbReference>
<keyword evidence="6" id="KW-0010">Activator</keyword>
<dbReference type="GO" id="GO:0046982">
    <property type="term" value="F:protein heterodimerization activity"/>
    <property type="evidence" value="ECO:0007669"/>
    <property type="project" value="InterPro"/>
</dbReference>
<dbReference type="Gene3D" id="1.10.287.370">
    <property type="match status" value="1"/>
</dbReference>
<proteinExistence type="inferred from homology"/>
<comment type="similarity">
    <text evidence="2">Belongs to the prefoldin subunit beta family.</text>
</comment>
<comment type="caution">
    <text evidence="13">The sequence shown here is derived from an EMBL/GenBank/DDBJ whole genome shotgun (WGS) entry which is preliminary data.</text>
</comment>
<dbReference type="AlphaFoldDB" id="A0A8J2N7P2"/>
<comment type="subcellular location">
    <subcellularLocation>
        <location evidence="1">Nucleus</location>
    </subcellularLocation>
</comment>
<evidence type="ECO:0000256" key="9">
    <source>
        <dbReference type="ARBA" id="ARBA00023242"/>
    </source>
</evidence>
<evidence type="ECO:0000313" key="14">
    <source>
        <dbReference type="Proteomes" id="UP000676310"/>
    </source>
</evidence>
<dbReference type="InterPro" id="IPR002777">
    <property type="entry name" value="PFD_beta-like"/>
</dbReference>
<dbReference type="Pfam" id="PF00808">
    <property type="entry name" value="CBFD_NFYB_HMF"/>
    <property type="match status" value="1"/>
</dbReference>
<dbReference type="RefSeq" id="XP_043171133.1">
    <property type="nucleotide sequence ID" value="XM_043315198.1"/>
</dbReference>
<dbReference type="SUPFAM" id="SSF47113">
    <property type="entry name" value="Histone-fold"/>
    <property type="match status" value="1"/>
</dbReference>
<evidence type="ECO:0000256" key="11">
    <source>
        <dbReference type="SAM" id="MobiDB-lite"/>
    </source>
</evidence>
<dbReference type="GO" id="GO:0051082">
    <property type="term" value="F:unfolded protein binding"/>
    <property type="evidence" value="ECO:0007669"/>
    <property type="project" value="InterPro"/>
</dbReference>
<accession>A0A8J2N7P2</accession>
<keyword evidence="4" id="KW-0805">Transcription regulation</keyword>
<dbReference type="GO" id="GO:0016602">
    <property type="term" value="C:CCAAT-binding factor complex"/>
    <property type="evidence" value="ECO:0007669"/>
    <property type="project" value="InterPro"/>
</dbReference>
<evidence type="ECO:0000313" key="13">
    <source>
        <dbReference type="EMBL" id="CAG5173050.1"/>
    </source>
</evidence>
<dbReference type="InterPro" id="IPR003958">
    <property type="entry name" value="CBFA_NFYB_domain"/>
</dbReference>
<feature type="region of interest" description="Disordered" evidence="11">
    <location>
        <begin position="166"/>
        <end position="198"/>
    </location>
</feature>
<keyword evidence="10" id="KW-0175">Coiled coil</keyword>
<dbReference type="PROSITE" id="PS00685">
    <property type="entry name" value="NFYB_HAP3"/>
    <property type="match status" value="1"/>
</dbReference>
<evidence type="ECO:0000256" key="6">
    <source>
        <dbReference type="ARBA" id="ARBA00023159"/>
    </source>
</evidence>
<evidence type="ECO:0000259" key="12">
    <source>
        <dbReference type="Pfam" id="PF00808"/>
    </source>
</evidence>
<feature type="region of interest" description="Disordered" evidence="11">
    <location>
        <begin position="307"/>
        <end position="354"/>
    </location>
</feature>
<sequence length="354" mass="39275">MASQQQLKKQQELQTTYQNYKNTLQTIASKIGDIEQETEEHKLVLETLQPLPGDRKCFRMINGVLTERTVKDVVPILQTNSDGLKQALEELVKQYKLKQDEMEKWKASPLVVVHSTLSCAVLSVVAAPHASRYTTDRRLHTRPPSCSVVSPSDVVANGIVASAYASEQATDNMSASPPKQEGVEPVQSPDEEQPMDRNTEENTAQIGYEFEVKEQDRWLPIANVARIMKMALPDNAKIAKEAKECMQECVSEFISFITSEASEKCQQEKRKTVNGEDILFAMTSLGFENYSEALKIYLSRYRENKPPTGQFGSSGSGGPAGPESQQHVLSGDSEMAEDGTAFGYTVHNGNGNEY</sequence>
<evidence type="ECO:0000256" key="1">
    <source>
        <dbReference type="ARBA" id="ARBA00004123"/>
    </source>
</evidence>
<keyword evidence="8" id="KW-0143">Chaperone</keyword>
<evidence type="ECO:0000256" key="3">
    <source>
        <dbReference type="ARBA" id="ARBA00009053"/>
    </source>
</evidence>
<comment type="similarity">
    <text evidence="3">Belongs to the NFYB/HAP3 subunit family.</text>
</comment>
<dbReference type="FunFam" id="1.10.20.10:FF:000110">
    <property type="entry name" value="Nuclear factor Y, subunit B1"/>
    <property type="match status" value="1"/>
</dbReference>
<dbReference type="GO" id="GO:0006457">
    <property type="term" value="P:protein folding"/>
    <property type="evidence" value="ECO:0007669"/>
    <property type="project" value="InterPro"/>
</dbReference>
<protein>
    <recommendedName>
        <fullName evidence="12">Transcription factor CBF/NF-Y/archaeal histone domain-containing protein</fullName>
    </recommendedName>
</protein>
<organism evidence="13 14">
    <name type="scientific">Alternaria atra</name>
    <dbReference type="NCBI Taxonomy" id="119953"/>
    <lineage>
        <taxon>Eukaryota</taxon>
        <taxon>Fungi</taxon>
        <taxon>Dikarya</taxon>
        <taxon>Ascomycota</taxon>
        <taxon>Pezizomycotina</taxon>
        <taxon>Dothideomycetes</taxon>
        <taxon>Pleosporomycetidae</taxon>
        <taxon>Pleosporales</taxon>
        <taxon>Pleosporineae</taxon>
        <taxon>Pleosporaceae</taxon>
        <taxon>Alternaria</taxon>
        <taxon>Alternaria sect. Ulocladioides</taxon>
    </lineage>
</organism>
<reference evidence="13" key="1">
    <citation type="submission" date="2021-05" db="EMBL/GenBank/DDBJ databases">
        <authorList>
            <person name="Stam R."/>
        </authorList>
    </citation>
    <scope>NUCLEOTIDE SEQUENCE</scope>
    <source>
        <strain evidence="13">CS162</strain>
    </source>
</reference>
<dbReference type="PRINTS" id="PR00615">
    <property type="entry name" value="CCAATSUBUNTA"/>
</dbReference>
<keyword evidence="7" id="KW-0804">Transcription</keyword>